<protein>
    <submittedName>
        <fullName evidence="1">Uncharacterized protein</fullName>
    </submittedName>
</protein>
<proteinExistence type="predicted"/>
<comment type="caution">
    <text evidence="1">The sequence shown here is derived from an EMBL/GenBank/DDBJ whole genome shotgun (WGS) entry which is preliminary data.</text>
</comment>
<evidence type="ECO:0000313" key="2">
    <source>
        <dbReference type="Proteomes" id="UP001597479"/>
    </source>
</evidence>
<name>A0ABW5W3D7_9MICO</name>
<accession>A0ABW5W3D7</accession>
<dbReference type="EMBL" id="JBHUOG010000002">
    <property type="protein sequence ID" value="MFD2797420.1"/>
    <property type="molecule type" value="Genomic_DNA"/>
</dbReference>
<sequence length="213" mass="23709">MEQQAAQWRPWDEDQVFTFTEPEDWIFWVAGMGGEGAEEIAATREWGVDNAAVIGAIRTMDQDAVEAADDNAWGAGVWFPAAHGHEARAGVLIKTFPDRGDSKKAYRKFRKQAARVPQLPGVTISSYDVGEGEVDFGRFIEQVIDTVNDAGEVHLHWYFTLFSGARDEVVRLEFQSLYGHLVDEIEDEITGLIEHAHYGVKPGSALSKELGLE</sequence>
<keyword evidence="2" id="KW-1185">Reference proteome</keyword>
<reference evidence="2" key="1">
    <citation type="journal article" date="2019" name="Int. J. Syst. Evol. Microbiol.">
        <title>The Global Catalogue of Microorganisms (GCM) 10K type strain sequencing project: providing services to taxonomists for standard genome sequencing and annotation.</title>
        <authorList>
            <consortium name="The Broad Institute Genomics Platform"/>
            <consortium name="The Broad Institute Genome Sequencing Center for Infectious Disease"/>
            <person name="Wu L."/>
            <person name="Ma J."/>
        </authorList>
    </citation>
    <scope>NUCLEOTIDE SEQUENCE [LARGE SCALE GENOMIC DNA]</scope>
    <source>
        <strain evidence="2">CCM 7044</strain>
    </source>
</reference>
<dbReference type="Proteomes" id="UP001597479">
    <property type="component" value="Unassembled WGS sequence"/>
</dbReference>
<evidence type="ECO:0000313" key="1">
    <source>
        <dbReference type="EMBL" id="MFD2797420.1"/>
    </source>
</evidence>
<dbReference type="RefSeq" id="WP_377190425.1">
    <property type="nucleotide sequence ID" value="NZ_JBHUOG010000002.1"/>
</dbReference>
<organism evidence="1 2">
    <name type="scientific">Promicromonospora vindobonensis</name>
    <dbReference type="NCBI Taxonomy" id="195748"/>
    <lineage>
        <taxon>Bacteria</taxon>
        <taxon>Bacillati</taxon>
        <taxon>Actinomycetota</taxon>
        <taxon>Actinomycetes</taxon>
        <taxon>Micrococcales</taxon>
        <taxon>Promicromonosporaceae</taxon>
        <taxon>Promicromonospora</taxon>
    </lineage>
</organism>
<gene>
    <name evidence="1" type="ORF">ACFS27_27955</name>
</gene>